<sequence length="86" mass="9484">MLSSTLFNASVQHSVLAMVTSAKNSNWLLDVMISDLQSAGLTSESIVRMKLFTLDNRLIIRQVGKLVDIDQQAVGKAFNQLFDISV</sequence>
<dbReference type="InterPro" id="IPR003477">
    <property type="entry name" value="PemK-like"/>
</dbReference>
<dbReference type="AlphaFoldDB" id="A0A1R4HG04"/>
<dbReference type="Pfam" id="PF02452">
    <property type="entry name" value="PemK_toxin"/>
    <property type="match status" value="1"/>
</dbReference>
<protein>
    <recommendedName>
        <fullName evidence="3">Transcriptional modulator of MazE/toxin, MazF</fullName>
    </recommendedName>
</protein>
<reference evidence="2" key="1">
    <citation type="submission" date="2017-02" db="EMBL/GenBank/DDBJ databases">
        <authorList>
            <person name="Daims H."/>
        </authorList>
    </citation>
    <scope>NUCLEOTIDE SEQUENCE [LARGE SCALE GENOMIC DNA]</scope>
</reference>
<gene>
    <name evidence="1" type="ORF">CRENPOLYSF1_650007</name>
</gene>
<keyword evidence="2" id="KW-1185">Reference proteome</keyword>
<organism evidence="1 2">
    <name type="scientific">Crenothrix polyspora</name>
    <dbReference type="NCBI Taxonomy" id="360316"/>
    <lineage>
        <taxon>Bacteria</taxon>
        <taxon>Pseudomonadati</taxon>
        <taxon>Pseudomonadota</taxon>
        <taxon>Gammaproteobacteria</taxon>
        <taxon>Methylococcales</taxon>
        <taxon>Crenotrichaceae</taxon>
        <taxon>Crenothrix</taxon>
    </lineage>
</organism>
<dbReference type="EMBL" id="FUKI01000143">
    <property type="protein sequence ID" value="SJM95163.1"/>
    <property type="molecule type" value="Genomic_DNA"/>
</dbReference>
<evidence type="ECO:0000313" key="2">
    <source>
        <dbReference type="Proteomes" id="UP000195667"/>
    </source>
</evidence>
<dbReference type="SUPFAM" id="SSF50118">
    <property type="entry name" value="Cell growth inhibitor/plasmid maintenance toxic component"/>
    <property type="match status" value="1"/>
</dbReference>
<evidence type="ECO:0008006" key="3">
    <source>
        <dbReference type="Google" id="ProtNLM"/>
    </source>
</evidence>
<proteinExistence type="predicted"/>
<dbReference type="Gene3D" id="2.30.30.110">
    <property type="match status" value="1"/>
</dbReference>
<dbReference type="InterPro" id="IPR011067">
    <property type="entry name" value="Plasmid_toxin/cell-grow_inhib"/>
</dbReference>
<dbReference type="GO" id="GO:0003677">
    <property type="term" value="F:DNA binding"/>
    <property type="evidence" value="ECO:0007669"/>
    <property type="project" value="InterPro"/>
</dbReference>
<accession>A0A1R4HG04</accession>
<dbReference type="Proteomes" id="UP000195667">
    <property type="component" value="Unassembled WGS sequence"/>
</dbReference>
<evidence type="ECO:0000313" key="1">
    <source>
        <dbReference type="EMBL" id="SJM95163.1"/>
    </source>
</evidence>
<name>A0A1R4HG04_9GAMM</name>